<keyword evidence="3" id="KW-1185">Reference proteome</keyword>
<dbReference type="Proteomes" id="UP000001997">
    <property type="component" value="Unassembled WGS sequence"/>
</dbReference>
<dbReference type="EMBL" id="CH408158">
    <property type="protein sequence ID" value="EDK39748.1"/>
    <property type="molecule type" value="Genomic_DNA"/>
</dbReference>
<dbReference type="InParanoid" id="A5DKP5"/>
<protein>
    <submittedName>
        <fullName evidence="2">Uncharacterized protein</fullName>
    </submittedName>
</protein>
<organism evidence="2 3">
    <name type="scientific">Meyerozyma guilliermondii (strain ATCC 6260 / CBS 566 / DSM 6381 / JCM 1539 / NBRC 10279 / NRRL Y-324)</name>
    <name type="common">Yeast</name>
    <name type="synonym">Candida guilliermondii</name>
    <dbReference type="NCBI Taxonomy" id="294746"/>
    <lineage>
        <taxon>Eukaryota</taxon>
        <taxon>Fungi</taxon>
        <taxon>Dikarya</taxon>
        <taxon>Ascomycota</taxon>
        <taxon>Saccharomycotina</taxon>
        <taxon>Pichiomycetes</taxon>
        <taxon>Debaryomycetaceae</taxon>
        <taxon>Meyerozyma</taxon>
    </lineage>
</organism>
<reference evidence="2 3" key="1">
    <citation type="journal article" date="2009" name="Nature">
        <title>Evolution of pathogenicity and sexual reproduction in eight Candida genomes.</title>
        <authorList>
            <person name="Butler G."/>
            <person name="Rasmussen M.D."/>
            <person name="Lin M.F."/>
            <person name="Santos M.A."/>
            <person name="Sakthikumar S."/>
            <person name="Munro C.A."/>
            <person name="Rheinbay E."/>
            <person name="Grabherr M."/>
            <person name="Forche A."/>
            <person name="Reedy J.L."/>
            <person name="Agrafioti I."/>
            <person name="Arnaud M.B."/>
            <person name="Bates S."/>
            <person name="Brown A.J."/>
            <person name="Brunke S."/>
            <person name="Costanzo M.C."/>
            <person name="Fitzpatrick D.A."/>
            <person name="de Groot P.W."/>
            <person name="Harris D."/>
            <person name="Hoyer L.L."/>
            <person name="Hube B."/>
            <person name="Klis F.M."/>
            <person name="Kodira C."/>
            <person name="Lennard N."/>
            <person name="Logue M.E."/>
            <person name="Martin R."/>
            <person name="Neiman A.M."/>
            <person name="Nikolaou E."/>
            <person name="Quail M.A."/>
            <person name="Quinn J."/>
            <person name="Santos M.C."/>
            <person name="Schmitzberger F.F."/>
            <person name="Sherlock G."/>
            <person name="Shah P."/>
            <person name="Silverstein K.A."/>
            <person name="Skrzypek M.S."/>
            <person name="Soll D."/>
            <person name="Staggs R."/>
            <person name="Stansfield I."/>
            <person name="Stumpf M.P."/>
            <person name="Sudbery P.E."/>
            <person name="Srikantha T."/>
            <person name="Zeng Q."/>
            <person name="Berman J."/>
            <person name="Berriman M."/>
            <person name="Heitman J."/>
            <person name="Gow N.A."/>
            <person name="Lorenz M.C."/>
            <person name="Birren B.W."/>
            <person name="Kellis M."/>
            <person name="Cuomo C.A."/>
        </authorList>
    </citation>
    <scope>NUCLEOTIDE SEQUENCE [LARGE SCALE GENOMIC DNA]</scope>
    <source>
        <strain evidence="3">ATCC 6260 / CBS 566 / DSM 6381 / JCM 1539 / NBRC 10279 / NRRL Y-324</strain>
    </source>
</reference>
<feature type="region of interest" description="Disordered" evidence="1">
    <location>
        <begin position="30"/>
        <end position="53"/>
    </location>
</feature>
<dbReference type="GeneID" id="5126143"/>
<evidence type="ECO:0000313" key="3">
    <source>
        <dbReference type="Proteomes" id="UP000001997"/>
    </source>
</evidence>
<sequence>MTFVWGTSVSAVPTSSVSGAVPAFSVSEAVPTSPVSGAGASVPTTSLRVGGATPLSEAPASAISVTSASTPAFSGSSLGSGSATSALVSGSTTSGLVSGSATSGLISGSASTDT</sequence>
<evidence type="ECO:0000313" key="2">
    <source>
        <dbReference type="EMBL" id="EDK39748.1"/>
    </source>
</evidence>
<dbReference type="AlphaFoldDB" id="A5DKP5"/>
<evidence type="ECO:0000256" key="1">
    <source>
        <dbReference type="SAM" id="MobiDB-lite"/>
    </source>
</evidence>
<dbReference type="VEuPathDB" id="FungiDB:PGUG_03846"/>
<dbReference type="RefSeq" id="XP_001484465.1">
    <property type="nucleotide sequence ID" value="XM_001484415.1"/>
</dbReference>
<proteinExistence type="predicted"/>
<dbReference type="HOGENOM" id="CLU_2121943_0_0_1"/>
<name>A5DKP5_PICGU</name>
<feature type="compositionally biased region" description="Low complexity" evidence="1">
    <location>
        <begin position="74"/>
        <end position="105"/>
    </location>
</feature>
<accession>A5DKP5</accession>
<dbReference type="KEGG" id="pgu:PGUG_03846"/>
<feature type="region of interest" description="Disordered" evidence="1">
    <location>
        <begin position="69"/>
        <end position="114"/>
    </location>
</feature>
<gene>
    <name evidence="2" type="ORF">PGUG_03846</name>
</gene>